<evidence type="ECO:0000313" key="3">
    <source>
        <dbReference type="Proteomes" id="UP001458880"/>
    </source>
</evidence>
<gene>
    <name evidence="2" type="ORF">QE152_g36040</name>
</gene>
<dbReference type="InterPro" id="IPR050111">
    <property type="entry name" value="C-type_lectin/snaclec_domain"/>
</dbReference>
<dbReference type="Gene3D" id="3.10.100.10">
    <property type="entry name" value="Mannose-Binding Protein A, subunit A"/>
    <property type="match status" value="2"/>
</dbReference>
<evidence type="ECO:0000259" key="1">
    <source>
        <dbReference type="PROSITE" id="PS50041"/>
    </source>
</evidence>
<protein>
    <recommendedName>
        <fullName evidence="1">C-type lectin domain-containing protein</fullName>
    </recommendedName>
</protein>
<reference evidence="2 3" key="1">
    <citation type="journal article" date="2024" name="BMC Genomics">
        <title>De novo assembly and annotation of Popillia japonica's genome with initial clues to its potential as an invasive pest.</title>
        <authorList>
            <person name="Cucini C."/>
            <person name="Boschi S."/>
            <person name="Funari R."/>
            <person name="Cardaioli E."/>
            <person name="Iannotti N."/>
            <person name="Marturano G."/>
            <person name="Paoli F."/>
            <person name="Bruttini M."/>
            <person name="Carapelli A."/>
            <person name="Frati F."/>
            <person name="Nardi F."/>
        </authorList>
    </citation>
    <scope>NUCLEOTIDE SEQUENCE [LARGE SCALE GENOMIC DNA]</scope>
    <source>
        <strain evidence="2">DMR45628</strain>
    </source>
</reference>
<dbReference type="Proteomes" id="UP001458880">
    <property type="component" value="Unassembled WGS sequence"/>
</dbReference>
<name>A0AAW1IDZ0_POPJA</name>
<keyword evidence="3" id="KW-1185">Reference proteome</keyword>
<dbReference type="PROSITE" id="PS50041">
    <property type="entry name" value="C_TYPE_LECTIN_2"/>
    <property type="match status" value="1"/>
</dbReference>
<evidence type="ECO:0000313" key="2">
    <source>
        <dbReference type="EMBL" id="KAK9687738.1"/>
    </source>
</evidence>
<dbReference type="InterPro" id="IPR016187">
    <property type="entry name" value="CTDL_fold"/>
</dbReference>
<dbReference type="InterPro" id="IPR016186">
    <property type="entry name" value="C-type_lectin-like/link_sf"/>
</dbReference>
<dbReference type="SUPFAM" id="SSF56436">
    <property type="entry name" value="C-type lectin-like"/>
    <property type="match status" value="2"/>
</dbReference>
<proteinExistence type="predicted"/>
<organism evidence="2 3">
    <name type="scientific">Popillia japonica</name>
    <name type="common">Japanese beetle</name>
    <dbReference type="NCBI Taxonomy" id="7064"/>
    <lineage>
        <taxon>Eukaryota</taxon>
        <taxon>Metazoa</taxon>
        <taxon>Ecdysozoa</taxon>
        <taxon>Arthropoda</taxon>
        <taxon>Hexapoda</taxon>
        <taxon>Insecta</taxon>
        <taxon>Pterygota</taxon>
        <taxon>Neoptera</taxon>
        <taxon>Endopterygota</taxon>
        <taxon>Coleoptera</taxon>
        <taxon>Polyphaga</taxon>
        <taxon>Scarabaeiformia</taxon>
        <taxon>Scarabaeidae</taxon>
        <taxon>Rutelinae</taxon>
        <taxon>Popillia</taxon>
    </lineage>
</organism>
<dbReference type="PANTHER" id="PTHR22803">
    <property type="entry name" value="MANNOSE, PHOSPHOLIPASE, LECTIN RECEPTOR RELATED"/>
    <property type="match status" value="1"/>
</dbReference>
<sequence>MFPLIFADWFPGWSDHGYYNRQPNDDGLSEQDCVEVRRIYSMPTSSPNLAPAFMWNDRDCATPNYFICERLRNDDWFPGWSDHGYYNRQPNDDGLSEQDCVEVRRIYSMPTSSPNLAPAFMWNDRDCATPNYFICERLRNDGKTLKFKWLDLLITNSTWRQYTGTTAISASLN</sequence>
<comment type="caution">
    <text evidence="2">The sequence shown here is derived from an EMBL/GenBank/DDBJ whole genome shotgun (WGS) entry which is preliminary data.</text>
</comment>
<dbReference type="EMBL" id="JASPKY010000627">
    <property type="protein sequence ID" value="KAK9687738.1"/>
    <property type="molecule type" value="Genomic_DNA"/>
</dbReference>
<accession>A0AAW1IDZ0</accession>
<feature type="domain" description="C-type lectin" evidence="1">
    <location>
        <begin position="53"/>
        <end position="136"/>
    </location>
</feature>
<dbReference type="AlphaFoldDB" id="A0AAW1IDZ0"/>
<dbReference type="InterPro" id="IPR001304">
    <property type="entry name" value="C-type_lectin-like"/>
</dbReference>